<reference evidence="1 2" key="1">
    <citation type="submission" date="2017-11" db="EMBL/GenBank/DDBJ databases">
        <title>Complete genome of a free-living desiccation-tolerant cyanobacterium and its photosynthetic adaptation to extreme terrestrial habitat.</title>
        <authorList>
            <person name="Shang J."/>
        </authorList>
    </citation>
    <scope>NUCLEOTIDE SEQUENCE [LARGE SCALE GENOMIC DNA]</scope>
    <source>
        <strain evidence="1 2">CCNUN1</strain>
        <plasmid evidence="2">pnfsy06</plasmid>
    </source>
</reference>
<sequence>MRLVSWAISLTAWLRLPLVNRGLERRIIYTVSIEDMGNQSDNQAIDRQV</sequence>
<keyword evidence="2" id="KW-1185">Reference proteome</keyword>
<keyword evidence="1" id="KW-0614">Plasmid</keyword>
<evidence type="ECO:0000313" key="1">
    <source>
        <dbReference type="EMBL" id="AUB43528.1"/>
    </source>
</evidence>
<dbReference type="OrthoDB" id="9982966at2"/>
<organism evidence="1 2">
    <name type="scientific">Nostoc flagelliforme CCNUN1</name>
    <dbReference type="NCBI Taxonomy" id="2038116"/>
    <lineage>
        <taxon>Bacteria</taxon>
        <taxon>Bacillati</taxon>
        <taxon>Cyanobacteriota</taxon>
        <taxon>Cyanophyceae</taxon>
        <taxon>Nostocales</taxon>
        <taxon>Nostocaceae</taxon>
        <taxon>Nostoc</taxon>
    </lineage>
</organism>
<dbReference type="Proteomes" id="UP000232003">
    <property type="component" value="Plasmid pNFSY06"/>
</dbReference>
<dbReference type="EMBL" id="CP024791">
    <property type="protein sequence ID" value="AUB43528.1"/>
    <property type="molecule type" value="Genomic_DNA"/>
</dbReference>
<evidence type="ECO:0000313" key="2">
    <source>
        <dbReference type="Proteomes" id="UP000232003"/>
    </source>
</evidence>
<dbReference type="RefSeq" id="WP_157816905.1">
    <property type="nucleotide sequence ID" value="NZ_CAWNNC010000007.1"/>
</dbReference>
<protein>
    <submittedName>
        <fullName evidence="1">Uncharacterized protein</fullName>
    </submittedName>
</protein>
<name>A0A2K8T753_9NOSO</name>
<dbReference type="KEGG" id="nfl:COO91_09709"/>
<accession>A0A2K8T753</accession>
<gene>
    <name evidence="1" type="ORF">COO91_09709</name>
</gene>
<geneLocation type="plasmid" evidence="2">
    <name>pnfsy06</name>
</geneLocation>
<proteinExistence type="predicted"/>
<dbReference type="AlphaFoldDB" id="A0A2K8T753"/>